<dbReference type="OrthoDB" id="6612506at2759"/>
<proteinExistence type="predicted"/>
<dbReference type="Proteomes" id="UP000291343">
    <property type="component" value="Unassembled WGS sequence"/>
</dbReference>
<dbReference type="InParanoid" id="A0A482XL56"/>
<dbReference type="GO" id="GO:0003964">
    <property type="term" value="F:RNA-directed DNA polymerase activity"/>
    <property type="evidence" value="ECO:0007669"/>
    <property type="project" value="UniProtKB-EC"/>
</dbReference>
<dbReference type="Gene3D" id="3.30.420.10">
    <property type="entry name" value="Ribonuclease H-like superfamily/Ribonuclease H"/>
    <property type="match status" value="1"/>
</dbReference>
<dbReference type="InterPro" id="IPR041588">
    <property type="entry name" value="Integrase_H2C2"/>
</dbReference>
<dbReference type="SUPFAM" id="SSF53098">
    <property type="entry name" value="Ribonuclease H-like"/>
    <property type="match status" value="1"/>
</dbReference>
<dbReference type="Pfam" id="PF00665">
    <property type="entry name" value="rve"/>
    <property type="match status" value="1"/>
</dbReference>
<dbReference type="InterPro" id="IPR050951">
    <property type="entry name" value="Retrovirus_Pol_polyprotein"/>
</dbReference>
<evidence type="ECO:0000313" key="3">
    <source>
        <dbReference type="EMBL" id="RZF45991.1"/>
    </source>
</evidence>
<keyword evidence="4" id="KW-1185">Reference proteome</keyword>
<dbReference type="InterPro" id="IPR001584">
    <property type="entry name" value="Integrase_cat-core"/>
</dbReference>
<evidence type="ECO:0000256" key="1">
    <source>
        <dbReference type="ARBA" id="ARBA00012493"/>
    </source>
</evidence>
<dbReference type="Gene3D" id="1.10.340.70">
    <property type="match status" value="1"/>
</dbReference>
<feature type="domain" description="Integrase catalytic" evidence="2">
    <location>
        <begin position="56"/>
        <end position="208"/>
    </location>
</feature>
<dbReference type="GO" id="GO:0003676">
    <property type="term" value="F:nucleic acid binding"/>
    <property type="evidence" value="ECO:0007669"/>
    <property type="project" value="InterPro"/>
</dbReference>
<dbReference type="Pfam" id="PF17921">
    <property type="entry name" value="Integrase_H2C2"/>
    <property type="match status" value="1"/>
</dbReference>
<evidence type="ECO:0000313" key="4">
    <source>
        <dbReference type="Proteomes" id="UP000291343"/>
    </source>
</evidence>
<dbReference type="GO" id="GO:0015074">
    <property type="term" value="P:DNA integration"/>
    <property type="evidence" value="ECO:0007669"/>
    <property type="project" value="InterPro"/>
</dbReference>
<reference evidence="3 4" key="1">
    <citation type="journal article" date="2017" name="Gigascience">
        <title>Genome sequence of the small brown planthopper, Laodelphax striatellus.</title>
        <authorList>
            <person name="Zhu J."/>
            <person name="Jiang F."/>
            <person name="Wang X."/>
            <person name="Yang P."/>
            <person name="Bao Y."/>
            <person name="Zhao W."/>
            <person name="Wang W."/>
            <person name="Lu H."/>
            <person name="Wang Q."/>
            <person name="Cui N."/>
            <person name="Li J."/>
            <person name="Chen X."/>
            <person name="Luo L."/>
            <person name="Yu J."/>
            <person name="Kang L."/>
            <person name="Cui F."/>
        </authorList>
    </citation>
    <scope>NUCLEOTIDE SEQUENCE [LARGE SCALE GENOMIC DNA]</scope>
    <source>
        <strain evidence="3">Lst14</strain>
    </source>
</reference>
<dbReference type="InterPro" id="IPR012337">
    <property type="entry name" value="RNaseH-like_sf"/>
</dbReference>
<dbReference type="PANTHER" id="PTHR37984">
    <property type="entry name" value="PROTEIN CBG26694"/>
    <property type="match status" value="1"/>
</dbReference>
<sequence>MKELAFGIKKTYHALKENCYFKNMGRKVAKILRACDICQKTKHNRFTIRGKMMPILPKSPLELVSADIYGPLPTAKHAKKYIFALTCVFSKYTMLFSVGKITGDKLASYITDNWTNKVGKPQRILSDNATYFCSAKWREKLLQAGIKLSRTSTYTPSSNPVERKMAEISRFMRAYCHKSHQQWAQYLPFLEYCLNNSYRKVLVSPHIK</sequence>
<protein>
    <recommendedName>
        <fullName evidence="1">RNA-directed DNA polymerase</fullName>
        <ecNumber evidence="1">2.7.7.49</ecNumber>
    </recommendedName>
</protein>
<gene>
    <name evidence="3" type="ORF">LSTR_LSTR015979</name>
</gene>
<dbReference type="AlphaFoldDB" id="A0A482XL56"/>
<dbReference type="EC" id="2.7.7.49" evidence="1"/>
<comment type="caution">
    <text evidence="3">The sequence shown here is derived from an EMBL/GenBank/DDBJ whole genome shotgun (WGS) entry which is preliminary data.</text>
</comment>
<dbReference type="SMR" id="A0A482XL56"/>
<dbReference type="PROSITE" id="PS50994">
    <property type="entry name" value="INTEGRASE"/>
    <property type="match status" value="1"/>
</dbReference>
<name>A0A482XL56_LAOST</name>
<dbReference type="InterPro" id="IPR036397">
    <property type="entry name" value="RNaseH_sf"/>
</dbReference>
<evidence type="ECO:0000259" key="2">
    <source>
        <dbReference type="PROSITE" id="PS50994"/>
    </source>
</evidence>
<organism evidence="3 4">
    <name type="scientific">Laodelphax striatellus</name>
    <name type="common">Small brown planthopper</name>
    <name type="synonym">Delphax striatella</name>
    <dbReference type="NCBI Taxonomy" id="195883"/>
    <lineage>
        <taxon>Eukaryota</taxon>
        <taxon>Metazoa</taxon>
        <taxon>Ecdysozoa</taxon>
        <taxon>Arthropoda</taxon>
        <taxon>Hexapoda</taxon>
        <taxon>Insecta</taxon>
        <taxon>Pterygota</taxon>
        <taxon>Neoptera</taxon>
        <taxon>Paraneoptera</taxon>
        <taxon>Hemiptera</taxon>
        <taxon>Auchenorrhyncha</taxon>
        <taxon>Fulgoroidea</taxon>
        <taxon>Delphacidae</taxon>
        <taxon>Criomorphinae</taxon>
        <taxon>Laodelphax</taxon>
    </lineage>
</organism>
<dbReference type="PANTHER" id="PTHR37984:SF15">
    <property type="entry name" value="INTEGRASE CATALYTIC DOMAIN-CONTAINING PROTEIN"/>
    <property type="match status" value="1"/>
</dbReference>
<dbReference type="STRING" id="195883.A0A482XL56"/>
<dbReference type="EMBL" id="QKKF02007293">
    <property type="protein sequence ID" value="RZF45991.1"/>
    <property type="molecule type" value="Genomic_DNA"/>
</dbReference>
<accession>A0A482XL56</accession>